<organism evidence="1 2">
    <name type="scientific">Phytophthora citrophthora</name>
    <dbReference type="NCBI Taxonomy" id="4793"/>
    <lineage>
        <taxon>Eukaryota</taxon>
        <taxon>Sar</taxon>
        <taxon>Stramenopiles</taxon>
        <taxon>Oomycota</taxon>
        <taxon>Peronosporomycetes</taxon>
        <taxon>Peronosporales</taxon>
        <taxon>Peronosporaceae</taxon>
        <taxon>Phytophthora</taxon>
    </lineage>
</organism>
<dbReference type="Proteomes" id="UP001259832">
    <property type="component" value="Unassembled WGS sequence"/>
</dbReference>
<evidence type="ECO:0000313" key="2">
    <source>
        <dbReference type="Proteomes" id="UP001259832"/>
    </source>
</evidence>
<keyword evidence="2" id="KW-1185">Reference proteome</keyword>
<proteinExistence type="predicted"/>
<sequence length="88" mass="9884">MLHNNVRRKLLLWILAHGSTPTSTLLRYALVILRIMVARLGVRMATILTTDSLKSVLDFSTNGRVPDVVDAANHRLSYLRPCLTSIKN</sequence>
<gene>
    <name evidence="1" type="ORF">P3T76_003305</name>
</gene>
<evidence type="ECO:0000313" key="1">
    <source>
        <dbReference type="EMBL" id="KAK1944772.1"/>
    </source>
</evidence>
<accession>A0AAD9GUA7</accession>
<comment type="caution">
    <text evidence="1">The sequence shown here is derived from an EMBL/GenBank/DDBJ whole genome shotgun (WGS) entry which is preliminary data.</text>
</comment>
<reference evidence="1" key="1">
    <citation type="submission" date="2023-08" db="EMBL/GenBank/DDBJ databases">
        <title>Reference Genome Resource for the Citrus Pathogen Phytophthora citrophthora.</title>
        <authorList>
            <person name="Moller H."/>
            <person name="Coetzee B."/>
            <person name="Rose L.J."/>
            <person name="Van Niekerk J.M."/>
        </authorList>
    </citation>
    <scope>NUCLEOTIDE SEQUENCE</scope>
    <source>
        <strain evidence="1">STE-U-9442</strain>
    </source>
</reference>
<dbReference type="EMBL" id="JASMQC010000005">
    <property type="protein sequence ID" value="KAK1944772.1"/>
    <property type="molecule type" value="Genomic_DNA"/>
</dbReference>
<name>A0AAD9GUA7_9STRA</name>
<dbReference type="AlphaFoldDB" id="A0AAD9GUA7"/>
<protein>
    <submittedName>
        <fullName evidence="1">Uncharacterized protein</fullName>
    </submittedName>
</protein>